<feature type="compositionally biased region" description="Basic and acidic residues" evidence="2">
    <location>
        <begin position="353"/>
        <end position="363"/>
    </location>
</feature>
<evidence type="ECO:0000259" key="3">
    <source>
        <dbReference type="PROSITE" id="PS50157"/>
    </source>
</evidence>
<feature type="region of interest" description="Disordered" evidence="2">
    <location>
        <begin position="764"/>
        <end position="787"/>
    </location>
</feature>
<feature type="domain" description="C2H2-type" evidence="3">
    <location>
        <begin position="145"/>
        <end position="167"/>
    </location>
</feature>
<comment type="caution">
    <text evidence="4">The sequence shown here is derived from an EMBL/GenBank/DDBJ whole genome shotgun (WGS) entry which is preliminary data.</text>
</comment>
<feature type="domain" description="C2H2-type" evidence="3">
    <location>
        <begin position="514"/>
        <end position="538"/>
    </location>
</feature>
<evidence type="ECO:0000256" key="1">
    <source>
        <dbReference type="PROSITE-ProRule" id="PRU00042"/>
    </source>
</evidence>
<gene>
    <name evidence="4" type="ORF">TPAR_00630</name>
</gene>
<feature type="domain" description="C2H2-type" evidence="3">
    <location>
        <begin position="542"/>
        <end position="572"/>
    </location>
</feature>
<keyword evidence="1" id="KW-0479">Metal-binding</keyword>
<keyword evidence="1" id="KW-0862">Zinc</keyword>
<dbReference type="AlphaFoldDB" id="A0A2S4L9P7"/>
<dbReference type="InterPro" id="IPR013087">
    <property type="entry name" value="Znf_C2H2_type"/>
</dbReference>
<dbReference type="PROSITE" id="PS00028">
    <property type="entry name" value="ZINC_FINGER_C2H2_1"/>
    <property type="match status" value="4"/>
</dbReference>
<keyword evidence="1" id="KW-0863">Zinc-finger</keyword>
<feature type="region of interest" description="Disordered" evidence="2">
    <location>
        <begin position="323"/>
        <end position="363"/>
    </location>
</feature>
<dbReference type="InterPro" id="IPR036236">
    <property type="entry name" value="Znf_C2H2_sf"/>
</dbReference>
<dbReference type="STRING" id="94208.A0A2S4L9P7"/>
<dbReference type="SUPFAM" id="SSF57667">
    <property type="entry name" value="beta-beta-alpha zinc fingers"/>
    <property type="match status" value="1"/>
</dbReference>
<reference evidence="4 5" key="1">
    <citation type="submission" date="2018-01" db="EMBL/GenBank/DDBJ databases">
        <title>Harnessing the power of phylogenomics to disentangle the directionality and signatures of interkingdom host jumping in the parasitic fungal genus Tolypocladium.</title>
        <authorList>
            <person name="Quandt C.A."/>
            <person name="Patterson W."/>
            <person name="Spatafora J.W."/>
        </authorList>
    </citation>
    <scope>NUCLEOTIDE SEQUENCE [LARGE SCALE GENOMIC DNA]</scope>
    <source>
        <strain evidence="4 5">NRBC 100945</strain>
    </source>
</reference>
<sequence>MDPQYGQALRATLARKQVPIPQPWNIYNFYAAPAKSDPWIPTGVIQTPAPNDQPAHQVHLTRPYVPQNNFLDYRSATGSPSDCATLPGDSGYGGSRPTYSIASASVHGDDAVLDSQIGRVMGRCQIDTDAASFEPRQHPQTGNKFRCEDCNTFLKSQGELKKHRQRHLKPHLCPYHGCPKAQRGFSTSNDLVRHKRSVHGEHGLPGRSFICHHCRPGEKPPKVWPRADNFRSHLLRAHQRTLKFDHDHSEYLYQPPARKNDLEGVGTSVGFIDPQIRPMCLQESPVLSEQDATMGSQFREDQFARNHGPLPTQMGINPALFQRSPAEVGQRRPTPTSAASDEDRYIHPGALRESVREPSEEYGMQHEPEYAVDAQGYSHVQLPDDDGGDDDDAGRCLSASSPGHGELSGDPTTKTNRESWKPDGSGPSESTQPGLDDLSADMANLQQPQRRPDDSPILDLIRDPPPGMSSKPSEIVNYLKTFPKELLQTALGGEGQDTEGGNQVDDEDGPRAHFDCEEPHCGKAFVRQCELKKHKKRHDKPYGCTFKSCSKRFGSKNDWKRHESSQHFQLETWNCDEPDCKKTCQRRESFKNHLQKDHGMSDVDIIDDKLEACRLGRHCDPRFWCGFCVRIIEIDVNERGGNSWTKRCDHIDNHLFGKDGLQSKFIHEWKHQDDEQEAPASTGAWVPPTRAPLSEVESNDRKRRSSTDANPRPRKRATQTQTYMWTCCMCSTTMNLKTSSCCFECHHQRCRPNCTVEYVSTIDDEEEETDRTRPAGDSRLEEAEYGV</sequence>
<dbReference type="OrthoDB" id="6077919at2759"/>
<evidence type="ECO:0000313" key="5">
    <source>
        <dbReference type="Proteomes" id="UP000237481"/>
    </source>
</evidence>
<dbReference type="Proteomes" id="UP000237481">
    <property type="component" value="Unassembled WGS sequence"/>
</dbReference>
<accession>A0A2S4L9P7</accession>
<feature type="compositionally biased region" description="Acidic residues" evidence="2">
    <location>
        <begin position="383"/>
        <end position="392"/>
    </location>
</feature>
<dbReference type="GO" id="GO:0008270">
    <property type="term" value="F:zinc ion binding"/>
    <property type="evidence" value="ECO:0007669"/>
    <property type="project" value="UniProtKB-KW"/>
</dbReference>
<dbReference type="Gene3D" id="3.30.160.60">
    <property type="entry name" value="Classic Zinc Finger"/>
    <property type="match status" value="2"/>
</dbReference>
<dbReference type="EMBL" id="PKSG01000067">
    <property type="protein sequence ID" value="POR39160.1"/>
    <property type="molecule type" value="Genomic_DNA"/>
</dbReference>
<feature type="region of interest" description="Disordered" evidence="2">
    <location>
        <begin position="379"/>
        <end position="473"/>
    </location>
</feature>
<protein>
    <submittedName>
        <fullName evidence="4">Sex-determining transformer protein 1</fullName>
    </submittedName>
</protein>
<evidence type="ECO:0000313" key="4">
    <source>
        <dbReference type="EMBL" id="POR39160.1"/>
    </source>
</evidence>
<dbReference type="PROSITE" id="PS50157">
    <property type="entry name" value="ZINC_FINGER_C2H2_2"/>
    <property type="match status" value="3"/>
</dbReference>
<dbReference type="SMART" id="SM00355">
    <property type="entry name" value="ZnF_C2H2"/>
    <property type="match status" value="6"/>
</dbReference>
<dbReference type="PANTHER" id="PTHR35391">
    <property type="entry name" value="C2H2-TYPE DOMAIN-CONTAINING PROTEIN-RELATED"/>
    <property type="match status" value="1"/>
</dbReference>
<organism evidence="4 5">
    <name type="scientific">Tolypocladium paradoxum</name>
    <dbReference type="NCBI Taxonomy" id="94208"/>
    <lineage>
        <taxon>Eukaryota</taxon>
        <taxon>Fungi</taxon>
        <taxon>Dikarya</taxon>
        <taxon>Ascomycota</taxon>
        <taxon>Pezizomycotina</taxon>
        <taxon>Sordariomycetes</taxon>
        <taxon>Hypocreomycetidae</taxon>
        <taxon>Hypocreales</taxon>
        <taxon>Ophiocordycipitaceae</taxon>
        <taxon>Tolypocladium</taxon>
    </lineage>
</organism>
<name>A0A2S4L9P7_9HYPO</name>
<proteinExistence type="predicted"/>
<dbReference type="PANTHER" id="PTHR35391:SF3">
    <property type="entry name" value="FINGER DOMAIN PROTEIN, PUTATIVE (AFU_ORTHOLOGUE AFUA_8G04300)-RELATED"/>
    <property type="match status" value="1"/>
</dbReference>
<feature type="region of interest" description="Disordered" evidence="2">
    <location>
        <begin position="671"/>
        <end position="717"/>
    </location>
</feature>
<feature type="compositionally biased region" description="Basic and acidic residues" evidence="2">
    <location>
        <begin position="770"/>
        <end position="787"/>
    </location>
</feature>
<keyword evidence="5" id="KW-1185">Reference proteome</keyword>
<evidence type="ECO:0000256" key="2">
    <source>
        <dbReference type="SAM" id="MobiDB-lite"/>
    </source>
</evidence>